<evidence type="ECO:0000259" key="9">
    <source>
        <dbReference type="PROSITE" id="PS51471"/>
    </source>
</evidence>
<dbReference type="GO" id="GO:0140097">
    <property type="term" value="F:catalytic activity, acting on DNA"/>
    <property type="evidence" value="ECO:0007669"/>
    <property type="project" value="UniProtKB-ARBA"/>
</dbReference>
<evidence type="ECO:0000256" key="5">
    <source>
        <dbReference type="ARBA" id="ARBA00022964"/>
    </source>
</evidence>
<keyword evidence="5 10" id="KW-0223">Dioxygenase</keyword>
<dbReference type="InterPro" id="IPR037151">
    <property type="entry name" value="AlkB-like_sf"/>
</dbReference>
<dbReference type="EMBL" id="FOVL01000002">
    <property type="protein sequence ID" value="SFN34273.1"/>
    <property type="molecule type" value="Genomic_DNA"/>
</dbReference>
<evidence type="ECO:0000256" key="2">
    <source>
        <dbReference type="ARBA" id="ARBA00022723"/>
    </source>
</evidence>
<name>A0A1I4Y962_9FLAO</name>
<dbReference type="GO" id="GO:0046872">
    <property type="term" value="F:metal ion binding"/>
    <property type="evidence" value="ECO:0007669"/>
    <property type="project" value="UniProtKB-KW"/>
</dbReference>
<evidence type="ECO:0000256" key="8">
    <source>
        <dbReference type="ARBA" id="ARBA00023204"/>
    </source>
</evidence>
<feature type="domain" description="Fe2OG dioxygenase" evidence="9">
    <location>
        <begin position="96"/>
        <end position="194"/>
    </location>
</feature>
<dbReference type="GO" id="GO:0016787">
    <property type="term" value="F:hydrolase activity"/>
    <property type="evidence" value="ECO:0007669"/>
    <property type="project" value="UniProtKB-ARBA"/>
</dbReference>
<keyword evidence="11" id="KW-1185">Reference proteome</keyword>
<evidence type="ECO:0000256" key="1">
    <source>
        <dbReference type="ARBA" id="ARBA00001954"/>
    </source>
</evidence>
<keyword evidence="4" id="KW-0460">Magnesium</keyword>
<reference evidence="10 11" key="1">
    <citation type="submission" date="2016-10" db="EMBL/GenBank/DDBJ databases">
        <authorList>
            <person name="de Groot N.N."/>
        </authorList>
    </citation>
    <scope>NUCLEOTIDE SEQUENCE [LARGE SCALE GENOMIC DNA]</scope>
    <source>
        <strain evidence="10 11">DSM 17794</strain>
    </source>
</reference>
<evidence type="ECO:0000256" key="3">
    <source>
        <dbReference type="ARBA" id="ARBA00022763"/>
    </source>
</evidence>
<evidence type="ECO:0000256" key="7">
    <source>
        <dbReference type="ARBA" id="ARBA00023004"/>
    </source>
</evidence>
<keyword evidence="3" id="KW-0227">DNA damage</keyword>
<dbReference type="InterPro" id="IPR032854">
    <property type="entry name" value="ALKBH3"/>
</dbReference>
<accession>A0A1I4Y962</accession>
<comment type="cofactor">
    <cofactor evidence="1">
        <name>Fe(2+)</name>
        <dbReference type="ChEBI" id="CHEBI:29033"/>
    </cofactor>
</comment>
<keyword evidence="2" id="KW-0479">Metal-binding</keyword>
<dbReference type="FunFam" id="2.60.120.590:FF:000004">
    <property type="entry name" value="DNA oxidative demethylase ALKBH2"/>
    <property type="match status" value="1"/>
</dbReference>
<dbReference type="AlphaFoldDB" id="A0A1I4Y962"/>
<dbReference type="InterPro" id="IPR005123">
    <property type="entry name" value="Oxoglu/Fe-dep_dioxygenase_dom"/>
</dbReference>
<dbReference type="RefSeq" id="WP_093405698.1">
    <property type="nucleotide sequence ID" value="NZ_FOVL01000002.1"/>
</dbReference>
<evidence type="ECO:0000256" key="4">
    <source>
        <dbReference type="ARBA" id="ARBA00022842"/>
    </source>
</evidence>
<dbReference type="GO" id="GO:0006307">
    <property type="term" value="P:DNA alkylation repair"/>
    <property type="evidence" value="ECO:0007669"/>
    <property type="project" value="InterPro"/>
</dbReference>
<dbReference type="PANTHER" id="PTHR31212">
    <property type="entry name" value="ALPHA-KETOGLUTARATE-DEPENDENT DIOXYGENASE ALKB HOMOLOG 3"/>
    <property type="match status" value="1"/>
</dbReference>
<keyword evidence="7" id="KW-0408">Iron</keyword>
<keyword evidence="8" id="KW-0234">DNA repair</keyword>
<dbReference type="STRING" id="287099.SAMN05660413_00613"/>
<dbReference type="Pfam" id="PF13532">
    <property type="entry name" value="2OG-FeII_Oxy_2"/>
    <property type="match status" value="1"/>
</dbReference>
<dbReference type="PANTHER" id="PTHR31212:SF4">
    <property type="entry name" value="ALPHA-KETOGLUTARATE-DEPENDENT DIOXYGENASE ALKB HOMOLOG 3"/>
    <property type="match status" value="1"/>
</dbReference>
<dbReference type="SUPFAM" id="SSF51197">
    <property type="entry name" value="Clavaminate synthase-like"/>
    <property type="match status" value="1"/>
</dbReference>
<dbReference type="PROSITE" id="PS51471">
    <property type="entry name" value="FE2OG_OXY"/>
    <property type="match status" value="1"/>
</dbReference>
<dbReference type="Gene3D" id="2.60.120.590">
    <property type="entry name" value="Alpha-ketoglutarate-dependent dioxygenase AlkB-like"/>
    <property type="match status" value="1"/>
</dbReference>
<dbReference type="GO" id="GO:0032451">
    <property type="term" value="F:demethylase activity"/>
    <property type="evidence" value="ECO:0007669"/>
    <property type="project" value="UniProtKB-ARBA"/>
</dbReference>
<evidence type="ECO:0000256" key="6">
    <source>
        <dbReference type="ARBA" id="ARBA00023002"/>
    </source>
</evidence>
<dbReference type="Proteomes" id="UP000199153">
    <property type="component" value="Unassembled WGS sequence"/>
</dbReference>
<gene>
    <name evidence="10" type="ORF">SAMN05660413_00613</name>
</gene>
<evidence type="ECO:0000313" key="10">
    <source>
        <dbReference type="EMBL" id="SFN34273.1"/>
    </source>
</evidence>
<dbReference type="OrthoDB" id="190276at2"/>
<dbReference type="GO" id="GO:0016705">
    <property type="term" value="F:oxidoreductase activity, acting on paired donors, with incorporation or reduction of molecular oxygen"/>
    <property type="evidence" value="ECO:0007669"/>
    <property type="project" value="UniProtKB-ARBA"/>
</dbReference>
<proteinExistence type="predicted"/>
<organism evidence="10 11">
    <name type="scientific">Salegentibacter flavus</name>
    <dbReference type="NCBI Taxonomy" id="287099"/>
    <lineage>
        <taxon>Bacteria</taxon>
        <taxon>Pseudomonadati</taxon>
        <taxon>Bacteroidota</taxon>
        <taxon>Flavobacteriia</taxon>
        <taxon>Flavobacteriales</taxon>
        <taxon>Flavobacteriaceae</taxon>
        <taxon>Salegentibacter</taxon>
    </lineage>
</organism>
<keyword evidence="6" id="KW-0560">Oxidoreductase</keyword>
<protein>
    <submittedName>
        <fullName evidence="10">Alkylated DNA repair dioxygenase AlkB</fullName>
    </submittedName>
</protein>
<dbReference type="InterPro" id="IPR027450">
    <property type="entry name" value="AlkB-like"/>
</dbReference>
<dbReference type="GO" id="GO:0051213">
    <property type="term" value="F:dioxygenase activity"/>
    <property type="evidence" value="ECO:0007669"/>
    <property type="project" value="UniProtKB-KW"/>
</dbReference>
<sequence>MKIEVFDLKNAQLRYVPDFFNSEEANFYFERLQQEIPWKQDKIKLFGKEHFQPRLSSFFAEQDVNYAYSGLELKPKDFSEEILQIKKSVEKFSRLTFNSCLANLYRDGQDSMGWHSDNEKELGENPVIASVSYGAERIFHLKNKIDKNLKEKISLAHGSLLLMEGATQHNWKHQLPKTKKNIGPRLNLTFRKIY</sequence>
<evidence type="ECO:0000313" key="11">
    <source>
        <dbReference type="Proteomes" id="UP000199153"/>
    </source>
</evidence>